<feature type="region of interest" description="Disordered" evidence="1">
    <location>
        <begin position="446"/>
        <end position="465"/>
    </location>
</feature>
<feature type="compositionally biased region" description="Polar residues" evidence="1">
    <location>
        <begin position="420"/>
        <end position="430"/>
    </location>
</feature>
<feature type="region of interest" description="Disordered" evidence="1">
    <location>
        <begin position="115"/>
        <end position="176"/>
    </location>
</feature>
<keyword evidence="3" id="KW-1185">Reference proteome</keyword>
<feature type="compositionally biased region" description="Basic and acidic residues" evidence="1">
    <location>
        <begin position="1"/>
        <end position="12"/>
    </location>
</feature>
<gene>
    <name evidence="2" type="ORF">BGZ99_008538</name>
</gene>
<feature type="region of interest" description="Disordered" evidence="1">
    <location>
        <begin position="1"/>
        <end position="39"/>
    </location>
</feature>
<evidence type="ECO:0000256" key="1">
    <source>
        <dbReference type="SAM" id="MobiDB-lite"/>
    </source>
</evidence>
<name>A0A9P6RAQ9_9FUNG</name>
<accession>A0A9P6RAQ9</accession>
<dbReference type="EMBL" id="JAAAIP010000668">
    <property type="protein sequence ID" value="KAG0313838.1"/>
    <property type="molecule type" value="Genomic_DNA"/>
</dbReference>
<reference evidence="2" key="1">
    <citation type="journal article" date="2020" name="Fungal Divers.">
        <title>Resolving the Mortierellaceae phylogeny through synthesis of multi-gene phylogenetics and phylogenomics.</title>
        <authorList>
            <person name="Vandepol N."/>
            <person name="Liber J."/>
            <person name="Desiro A."/>
            <person name="Na H."/>
            <person name="Kennedy M."/>
            <person name="Barry K."/>
            <person name="Grigoriev I.V."/>
            <person name="Miller A.N."/>
            <person name="O'Donnell K."/>
            <person name="Stajich J.E."/>
            <person name="Bonito G."/>
        </authorList>
    </citation>
    <scope>NUCLEOTIDE SEQUENCE</scope>
    <source>
        <strain evidence="2">REB-010B</strain>
    </source>
</reference>
<feature type="compositionally biased region" description="Polar residues" evidence="1">
    <location>
        <begin position="152"/>
        <end position="161"/>
    </location>
</feature>
<dbReference type="OrthoDB" id="2402445at2759"/>
<sequence>MNVVSSRDRSRPDSQNQASPHRPGACPPAATMRHHRRSVDRVWPPALEVKLARISMDEGPSMNTHIIPPAPPVATRRQHSHCHNYYPDDTNEDHHNEPGEMRSNEHVLDPIQEVSSRSSSSRAYRNIPTPPIRVGSPRVIRKVGKAAEPSKAATSTPVSPSQRRRASILGPLSPSSSFEMDRHLKEHMIHPPHIDVQYLRRSKSISQYVGHDGFGSGGNDMESHDAGHGPIKAPLQRHSMYPTQYEAAAIAAFEAAQHNHHPGFHPRRMLSMEDDEDIKAFGADLFEQHTLANHSASRFQNHLESRDPPPSLQMPRAGKSPSPYRGGIAGLDSNLKMDTDDAAGATSERKDAADDFMSMPPLQRNSRPAYATDSRNPLSLPSSCASSRSPSRSPILSKSRPVSSGLRQPLTDTDEDSDQPNESIQQSPSKLDSILKDGDGEPITAASEIKESDTGNQNPIGDTEWKRATSPLSFLDVVASEHDHWRSPTLSSLASASGISSRGPSLSPRAAPPFQWLSPSSVSAAVMTGATVATTAAATGRAPPLRRRRKSVSEEADEIEAYDMTVEIPLIEAHDEISLQDIWRMEDEERKDRMNHRQSKTDVPADNSTMVQENIEKLGDPLAQMKGEQHAHEEARLIKQVLDVGLHHQHV</sequence>
<dbReference type="Proteomes" id="UP000738325">
    <property type="component" value="Unassembled WGS sequence"/>
</dbReference>
<protein>
    <submittedName>
        <fullName evidence="2">Uncharacterized protein</fullName>
    </submittedName>
</protein>
<feature type="compositionally biased region" description="Low complexity" evidence="1">
    <location>
        <begin position="377"/>
        <end position="401"/>
    </location>
</feature>
<evidence type="ECO:0000313" key="3">
    <source>
        <dbReference type="Proteomes" id="UP000738325"/>
    </source>
</evidence>
<feature type="region of interest" description="Disordered" evidence="1">
    <location>
        <begin position="297"/>
        <end position="441"/>
    </location>
</feature>
<dbReference type="AlphaFoldDB" id="A0A9P6RAQ9"/>
<proteinExistence type="predicted"/>
<comment type="caution">
    <text evidence="2">The sequence shown here is derived from an EMBL/GenBank/DDBJ whole genome shotgun (WGS) entry which is preliminary data.</text>
</comment>
<evidence type="ECO:0000313" key="2">
    <source>
        <dbReference type="EMBL" id="KAG0313838.1"/>
    </source>
</evidence>
<organism evidence="2 3">
    <name type="scientific">Dissophora globulifera</name>
    <dbReference type="NCBI Taxonomy" id="979702"/>
    <lineage>
        <taxon>Eukaryota</taxon>
        <taxon>Fungi</taxon>
        <taxon>Fungi incertae sedis</taxon>
        <taxon>Mucoromycota</taxon>
        <taxon>Mortierellomycotina</taxon>
        <taxon>Mortierellomycetes</taxon>
        <taxon>Mortierellales</taxon>
        <taxon>Mortierellaceae</taxon>
        <taxon>Dissophora</taxon>
    </lineage>
</organism>